<dbReference type="InterPro" id="IPR000182">
    <property type="entry name" value="GNAT_dom"/>
</dbReference>
<dbReference type="Pfam" id="PF13508">
    <property type="entry name" value="Acetyltransf_7"/>
    <property type="match status" value="1"/>
</dbReference>
<dbReference type="AlphaFoldDB" id="A0A7L5BP24"/>
<dbReference type="EMBL" id="CP048635">
    <property type="protein sequence ID" value="QIB40563.1"/>
    <property type="molecule type" value="Genomic_DNA"/>
</dbReference>
<dbReference type="PROSITE" id="PS51186">
    <property type="entry name" value="GNAT"/>
    <property type="match status" value="1"/>
</dbReference>
<evidence type="ECO:0000259" key="3">
    <source>
        <dbReference type="PROSITE" id="PS51186"/>
    </source>
</evidence>
<keyword evidence="2" id="KW-0012">Acyltransferase</keyword>
<dbReference type="GO" id="GO:0016747">
    <property type="term" value="F:acyltransferase activity, transferring groups other than amino-acyl groups"/>
    <property type="evidence" value="ECO:0007669"/>
    <property type="project" value="InterPro"/>
</dbReference>
<feature type="domain" description="N-acetyltransferase" evidence="3">
    <location>
        <begin position="2"/>
        <end position="146"/>
    </location>
</feature>
<evidence type="ECO:0000256" key="1">
    <source>
        <dbReference type="ARBA" id="ARBA00022679"/>
    </source>
</evidence>
<evidence type="ECO:0000313" key="4">
    <source>
        <dbReference type="EMBL" id="QIB40563.1"/>
    </source>
</evidence>
<evidence type="ECO:0000256" key="2">
    <source>
        <dbReference type="ARBA" id="ARBA00023315"/>
    </source>
</evidence>
<dbReference type="RefSeq" id="WP_082185146.1">
    <property type="nucleotide sequence ID" value="NZ_CP048635.1"/>
</dbReference>
<reference evidence="4 5" key="1">
    <citation type="submission" date="2020-02" db="EMBL/GenBank/DDBJ databases">
        <title>Plant-Promoting Endophytic Bacterium Rhizobium oryzihabitans sp. nov., Isolated from the Root of Rice.</title>
        <authorList>
            <person name="zhao J."/>
            <person name="Zhang G."/>
        </authorList>
    </citation>
    <scope>NUCLEOTIDE SEQUENCE [LARGE SCALE GENOMIC DNA]</scope>
    <source>
        <strain evidence="4 5">M15</strain>
    </source>
</reference>
<dbReference type="PANTHER" id="PTHR43800">
    <property type="entry name" value="PEPTIDYL-LYSINE N-ACETYLTRANSFERASE YJAB"/>
    <property type="match status" value="1"/>
</dbReference>
<dbReference type="PANTHER" id="PTHR43800:SF1">
    <property type="entry name" value="PEPTIDYL-LYSINE N-ACETYLTRANSFERASE YJAB"/>
    <property type="match status" value="1"/>
</dbReference>
<accession>A0A7L5BP24</accession>
<dbReference type="KEGG" id="roy:G3A56_22185"/>
<gene>
    <name evidence="4" type="ORF">G3A56_22185</name>
</gene>
<dbReference type="CDD" id="cd04301">
    <property type="entry name" value="NAT_SF"/>
    <property type="match status" value="1"/>
</dbReference>
<evidence type="ECO:0000313" key="5">
    <source>
        <dbReference type="Proteomes" id="UP000464865"/>
    </source>
</evidence>
<keyword evidence="5" id="KW-1185">Reference proteome</keyword>
<proteinExistence type="predicted"/>
<dbReference type="Proteomes" id="UP000464865">
    <property type="component" value="Chromosome M15-12"/>
</dbReference>
<sequence length="148" mass="16332">MITLRTSDTRDTGRILEIWRKAVDATHGFLRAEDRIAIEDEVKAFLPQVPLTLAVDASDQPIGFMFLHEGHMEALFIDPGHHGKGIGSALVQAALAAHPALTTDVNEQNAQAMGFYRKLGFEPTGRSDLDGQGRPYPLVHLQFRATEK</sequence>
<dbReference type="InterPro" id="IPR016181">
    <property type="entry name" value="Acyl_CoA_acyltransferase"/>
</dbReference>
<dbReference type="SUPFAM" id="SSF55729">
    <property type="entry name" value="Acyl-CoA N-acyltransferases (Nat)"/>
    <property type="match status" value="1"/>
</dbReference>
<organism evidence="4 5">
    <name type="scientific">Rhizobium oryzihabitans</name>
    <dbReference type="NCBI Taxonomy" id="2267833"/>
    <lineage>
        <taxon>Bacteria</taxon>
        <taxon>Pseudomonadati</taxon>
        <taxon>Pseudomonadota</taxon>
        <taxon>Alphaproteobacteria</taxon>
        <taxon>Hyphomicrobiales</taxon>
        <taxon>Rhizobiaceae</taxon>
        <taxon>Rhizobium/Agrobacterium group</taxon>
        <taxon>Rhizobium</taxon>
    </lineage>
</organism>
<dbReference type="NCBIfam" id="NF007807">
    <property type="entry name" value="PRK10514.1"/>
    <property type="match status" value="1"/>
</dbReference>
<name>A0A7L5BP24_9HYPH</name>
<dbReference type="Gene3D" id="3.40.630.30">
    <property type="match status" value="1"/>
</dbReference>
<protein>
    <submittedName>
        <fullName evidence="4">Acetyltransferase</fullName>
    </submittedName>
</protein>
<keyword evidence="1 4" id="KW-0808">Transferase</keyword>